<reference evidence="3" key="1">
    <citation type="submission" date="2010-08" db="EMBL/GenBank/DDBJ databases">
        <authorList>
            <consortium name="Caenorhabditis japonica Sequencing Consortium"/>
            <person name="Wilson R.K."/>
        </authorList>
    </citation>
    <scope>NUCLEOTIDE SEQUENCE [LARGE SCALE GENOMIC DNA]</scope>
    <source>
        <strain evidence="3">DF5081</strain>
    </source>
</reference>
<keyword evidence="1" id="KW-0472">Membrane</keyword>
<evidence type="ECO:0000256" key="1">
    <source>
        <dbReference type="SAM" id="Phobius"/>
    </source>
</evidence>
<dbReference type="EnsemblMetazoa" id="CJA36710.1">
    <property type="protein sequence ID" value="CJA36710.1"/>
    <property type="gene ID" value="WBGene00212557"/>
</dbReference>
<feature type="transmembrane region" description="Helical" evidence="1">
    <location>
        <begin position="29"/>
        <end position="47"/>
    </location>
</feature>
<keyword evidence="1" id="KW-1133">Transmembrane helix</keyword>
<proteinExistence type="predicted"/>
<evidence type="ECO:0000313" key="2">
    <source>
        <dbReference type="EnsemblMetazoa" id="CJA36710.1"/>
    </source>
</evidence>
<evidence type="ECO:0000313" key="3">
    <source>
        <dbReference type="Proteomes" id="UP000005237"/>
    </source>
</evidence>
<keyword evidence="3" id="KW-1185">Reference proteome</keyword>
<protein>
    <submittedName>
        <fullName evidence="2">Uncharacterized protein</fullName>
    </submittedName>
</protein>
<sequence>MPPFDATTLTYPSDQACLENEPNCDMTRYLVVLVVVLVVMALIMCVCRQFMRLVIGKRCVFLGFVPAPNCVLDTT</sequence>
<dbReference type="Proteomes" id="UP000005237">
    <property type="component" value="Unassembled WGS sequence"/>
</dbReference>
<organism evidence="2 3">
    <name type="scientific">Caenorhabditis japonica</name>
    <dbReference type="NCBI Taxonomy" id="281687"/>
    <lineage>
        <taxon>Eukaryota</taxon>
        <taxon>Metazoa</taxon>
        <taxon>Ecdysozoa</taxon>
        <taxon>Nematoda</taxon>
        <taxon>Chromadorea</taxon>
        <taxon>Rhabditida</taxon>
        <taxon>Rhabditina</taxon>
        <taxon>Rhabditomorpha</taxon>
        <taxon>Rhabditoidea</taxon>
        <taxon>Rhabditidae</taxon>
        <taxon>Peloderinae</taxon>
        <taxon>Caenorhabditis</taxon>
    </lineage>
</organism>
<reference evidence="2" key="2">
    <citation type="submission" date="2022-06" db="UniProtKB">
        <authorList>
            <consortium name="EnsemblMetazoa"/>
        </authorList>
    </citation>
    <scope>IDENTIFICATION</scope>
    <source>
        <strain evidence="2">DF5081</strain>
    </source>
</reference>
<dbReference type="AlphaFoldDB" id="A0A8R1IM51"/>
<keyword evidence="1" id="KW-0812">Transmembrane</keyword>
<accession>A0A8R1IM51</accession>
<name>A0A8R1IM51_CAEJA</name>